<feature type="transmembrane region" description="Helical" evidence="1">
    <location>
        <begin position="213"/>
        <end position="230"/>
    </location>
</feature>
<evidence type="ECO:0000313" key="3">
    <source>
        <dbReference type="EMBL" id="BAW22062.1"/>
    </source>
</evidence>
<feature type="transmembrane region" description="Helical" evidence="1">
    <location>
        <begin position="102"/>
        <end position="123"/>
    </location>
</feature>
<gene>
    <name evidence="3" type="ORF">KF715C_ch14890</name>
</gene>
<dbReference type="GO" id="GO:0016747">
    <property type="term" value="F:acyltransferase activity, transferring groups other than amino-acyl groups"/>
    <property type="evidence" value="ECO:0007669"/>
    <property type="project" value="InterPro"/>
</dbReference>
<feature type="transmembrane region" description="Helical" evidence="1">
    <location>
        <begin position="12"/>
        <end position="34"/>
    </location>
</feature>
<dbReference type="AlphaFoldDB" id="A0A1L7N9F0"/>
<feature type="transmembrane region" description="Helical" evidence="1">
    <location>
        <begin position="272"/>
        <end position="290"/>
    </location>
</feature>
<protein>
    <recommendedName>
        <fullName evidence="2">Acyltransferase 3 domain-containing protein</fullName>
    </recommendedName>
</protein>
<keyword evidence="1" id="KW-0472">Membrane</keyword>
<dbReference type="InterPro" id="IPR002656">
    <property type="entry name" value="Acyl_transf_3_dom"/>
</dbReference>
<dbReference type="PANTHER" id="PTHR23028">
    <property type="entry name" value="ACETYLTRANSFERASE"/>
    <property type="match status" value="1"/>
</dbReference>
<dbReference type="GO" id="GO:0000271">
    <property type="term" value="P:polysaccharide biosynthetic process"/>
    <property type="evidence" value="ECO:0007669"/>
    <property type="project" value="TreeGrafter"/>
</dbReference>
<accession>A0A1L7N9F0</accession>
<keyword evidence="1" id="KW-0812">Transmembrane</keyword>
<reference evidence="3 4" key="1">
    <citation type="submission" date="2015-11" db="EMBL/GenBank/DDBJ databases">
        <title>Complete genome sequencing of a biphenyl-degrading bacterium, Pseudomonas putida KF715 (=NBRC110667).</title>
        <authorList>
            <person name="Suenaga H."/>
            <person name="Fujihara N."/>
            <person name="Watanabe T."/>
            <person name="Hirose J."/>
            <person name="Kimura N."/>
            <person name="Yamazoe A."/>
            <person name="Hosoyama A."/>
            <person name="Shimodaira J."/>
            <person name="Furukawa K."/>
        </authorList>
    </citation>
    <scope>NUCLEOTIDE SEQUENCE [LARGE SCALE GENOMIC DNA]</scope>
    <source>
        <strain evidence="3 4">KF715</strain>
    </source>
</reference>
<organism evidence="3 4">
    <name type="scientific">Pseudomonas putida</name>
    <name type="common">Arthrobacter siderocapsulatus</name>
    <dbReference type="NCBI Taxonomy" id="303"/>
    <lineage>
        <taxon>Bacteria</taxon>
        <taxon>Pseudomonadati</taxon>
        <taxon>Pseudomonadota</taxon>
        <taxon>Gammaproteobacteria</taxon>
        <taxon>Pseudomonadales</taxon>
        <taxon>Pseudomonadaceae</taxon>
        <taxon>Pseudomonas</taxon>
    </lineage>
</organism>
<feature type="transmembrane region" description="Helical" evidence="1">
    <location>
        <begin position="242"/>
        <end position="260"/>
    </location>
</feature>
<feature type="transmembrane region" description="Helical" evidence="1">
    <location>
        <begin position="54"/>
        <end position="81"/>
    </location>
</feature>
<dbReference type="PANTHER" id="PTHR23028:SF131">
    <property type="entry name" value="BLR2367 PROTEIN"/>
    <property type="match status" value="1"/>
</dbReference>
<feature type="transmembrane region" description="Helical" evidence="1">
    <location>
        <begin position="182"/>
        <end position="201"/>
    </location>
</feature>
<dbReference type="Proteomes" id="UP000218731">
    <property type="component" value="Chromosome 1"/>
</dbReference>
<dbReference type="Pfam" id="PF01757">
    <property type="entry name" value="Acyl_transf_3"/>
    <property type="match status" value="1"/>
</dbReference>
<name>A0A1L7N9F0_PSEPU</name>
<feature type="domain" description="Acyltransferase 3" evidence="2">
    <location>
        <begin position="12"/>
        <end position="348"/>
    </location>
</feature>
<feature type="transmembrane region" description="Helical" evidence="1">
    <location>
        <begin position="152"/>
        <end position="170"/>
    </location>
</feature>
<keyword evidence="1" id="KW-1133">Transmembrane helix</keyword>
<evidence type="ECO:0000313" key="4">
    <source>
        <dbReference type="Proteomes" id="UP000218731"/>
    </source>
</evidence>
<proteinExistence type="predicted"/>
<evidence type="ECO:0000256" key="1">
    <source>
        <dbReference type="SAM" id="Phobius"/>
    </source>
</evidence>
<feature type="transmembrane region" description="Helical" evidence="1">
    <location>
        <begin position="302"/>
        <end position="322"/>
    </location>
</feature>
<dbReference type="InterPro" id="IPR050879">
    <property type="entry name" value="Acyltransferase_3"/>
</dbReference>
<feature type="transmembrane region" description="Helical" evidence="1">
    <location>
        <begin position="328"/>
        <end position="350"/>
    </location>
</feature>
<dbReference type="RefSeq" id="WP_083283720.1">
    <property type="nucleotide sequence ID" value="NZ_AP015029.1"/>
</dbReference>
<sequence length="381" mass="43141">MQQASDRALFANQLRGVAVIAVLIVHWCGVYWFSRDVVASYIHAPIVEGPSSSMIYWLTIPTFNYGPFGVSVFFLISGFVIPFSLNRLEPVKFLIARFLRIYPTYIAASLIMLALVYLSSRYWGQPFSMALDRLLANLLLLQGNLHYPSIDMVNWTLAIEIKFYIIAALLYRSIKAGNAFPLILFAVAVLAACEALPTLLAGRELRVGLVESLETELMCVIFMFIGTGFYHHYTGTYTTRQLLAYAAIMMLVFLLCWPHTDWDVQMPSVPQNYVYGLVLFSFSYMMRRYFRPFAPLDFIANISYSIYVTHSIIGYLSLRILMDQGLSFPVSGLLTLIFVLTLAYALYRLVEVPTMHLGKRIFGKKARPAPDGAVNLEQATK</sequence>
<dbReference type="GO" id="GO:0016020">
    <property type="term" value="C:membrane"/>
    <property type="evidence" value="ECO:0007669"/>
    <property type="project" value="TreeGrafter"/>
</dbReference>
<evidence type="ECO:0000259" key="2">
    <source>
        <dbReference type="Pfam" id="PF01757"/>
    </source>
</evidence>
<dbReference type="EMBL" id="AP015029">
    <property type="protein sequence ID" value="BAW22062.1"/>
    <property type="molecule type" value="Genomic_DNA"/>
</dbReference>